<dbReference type="InterPro" id="IPR050072">
    <property type="entry name" value="Peptidase_M20A"/>
</dbReference>
<dbReference type="InterPro" id="IPR011650">
    <property type="entry name" value="Peptidase_M20_dimer"/>
</dbReference>
<keyword evidence="9" id="KW-1185">Reference proteome</keyword>
<keyword evidence="3" id="KW-0479">Metal-binding</keyword>
<evidence type="ECO:0000313" key="8">
    <source>
        <dbReference type="EMBL" id="GAA1965491.1"/>
    </source>
</evidence>
<proteinExistence type="inferred from homology"/>
<dbReference type="Gene3D" id="3.30.70.360">
    <property type="match status" value="1"/>
</dbReference>
<keyword evidence="5" id="KW-0862">Zinc</keyword>
<accession>A0ABN2R8V3</accession>
<gene>
    <name evidence="8" type="ORF">GCM10009717_35460</name>
</gene>
<evidence type="ECO:0000256" key="5">
    <source>
        <dbReference type="ARBA" id="ARBA00022833"/>
    </source>
</evidence>
<evidence type="ECO:0000256" key="1">
    <source>
        <dbReference type="ARBA" id="ARBA00001947"/>
    </source>
</evidence>
<comment type="cofactor">
    <cofactor evidence="1">
        <name>Zn(2+)</name>
        <dbReference type="ChEBI" id="CHEBI:29105"/>
    </cofactor>
</comment>
<organism evidence="8 9">
    <name type="scientific">Agromyces allii</name>
    <dbReference type="NCBI Taxonomy" id="393607"/>
    <lineage>
        <taxon>Bacteria</taxon>
        <taxon>Bacillati</taxon>
        <taxon>Actinomycetota</taxon>
        <taxon>Actinomycetes</taxon>
        <taxon>Micrococcales</taxon>
        <taxon>Microbacteriaceae</taxon>
        <taxon>Agromyces</taxon>
    </lineage>
</organism>
<reference evidence="8 9" key="1">
    <citation type="journal article" date="2019" name="Int. J. Syst. Evol. Microbiol.">
        <title>The Global Catalogue of Microorganisms (GCM) 10K type strain sequencing project: providing services to taxonomists for standard genome sequencing and annotation.</title>
        <authorList>
            <consortium name="The Broad Institute Genomics Platform"/>
            <consortium name="The Broad Institute Genome Sequencing Center for Infectious Disease"/>
            <person name="Wu L."/>
            <person name="Ma J."/>
        </authorList>
    </citation>
    <scope>NUCLEOTIDE SEQUENCE [LARGE SCALE GENOMIC DNA]</scope>
    <source>
        <strain evidence="8 9">JCM 13584</strain>
    </source>
</reference>
<dbReference type="Proteomes" id="UP001499954">
    <property type="component" value="Unassembled WGS sequence"/>
</dbReference>
<comment type="similarity">
    <text evidence="2">Belongs to the peptidase M20A family.</text>
</comment>
<dbReference type="Gene3D" id="1.10.150.900">
    <property type="match status" value="1"/>
</dbReference>
<dbReference type="PANTHER" id="PTHR43808:SF8">
    <property type="entry name" value="PEPTIDASE M20 DIMERISATION DOMAIN-CONTAINING PROTEIN"/>
    <property type="match status" value="1"/>
</dbReference>
<dbReference type="PROSITE" id="PS00759">
    <property type="entry name" value="ARGE_DAPE_CPG2_2"/>
    <property type="match status" value="1"/>
</dbReference>
<protein>
    <submittedName>
        <fullName evidence="8">M20/M25/M40 family metallo-hydrolase</fullName>
    </submittedName>
</protein>
<feature type="compositionally biased region" description="Low complexity" evidence="6">
    <location>
        <begin position="1"/>
        <end position="15"/>
    </location>
</feature>
<evidence type="ECO:0000313" key="9">
    <source>
        <dbReference type="Proteomes" id="UP001499954"/>
    </source>
</evidence>
<dbReference type="InterPro" id="IPR001261">
    <property type="entry name" value="ArgE/DapE_CS"/>
</dbReference>
<evidence type="ECO:0000256" key="4">
    <source>
        <dbReference type="ARBA" id="ARBA00022801"/>
    </source>
</evidence>
<dbReference type="InterPro" id="IPR002933">
    <property type="entry name" value="Peptidase_M20"/>
</dbReference>
<dbReference type="PANTHER" id="PTHR43808">
    <property type="entry name" value="ACETYLORNITHINE DEACETYLASE"/>
    <property type="match status" value="1"/>
</dbReference>
<dbReference type="SUPFAM" id="SSF53187">
    <property type="entry name" value="Zn-dependent exopeptidases"/>
    <property type="match status" value="1"/>
</dbReference>
<comment type="caution">
    <text evidence="8">The sequence shown here is derived from an EMBL/GenBank/DDBJ whole genome shotgun (WGS) entry which is preliminary data.</text>
</comment>
<dbReference type="EMBL" id="BAAAMK010000010">
    <property type="protein sequence ID" value="GAA1965491.1"/>
    <property type="molecule type" value="Genomic_DNA"/>
</dbReference>
<dbReference type="Gene3D" id="3.40.630.10">
    <property type="entry name" value="Zn peptidases"/>
    <property type="match status" value="1"/>
</dbReference>
<sequence length="482" mass="50869">MGETLLTETVSETSSDGSEAGETLLEREALHNIRELIRIDSVNTGDLRTIGDGEARAARLVQAALAEVGLESEFIESTPGRGNVVARLRGAGPDGGAPERGALVVHAHLDVVPVDGQDWRHPPFGAEIHDGLLYGRGAVDMKNFAGVLVAVARSFAREGFVPPRDLVFAFFADEEAGGVWGAKWLVEHRPDLFEGATEALSEVGGFSVPIPAAAAASERSEAPDAGAATVRHRRAYLVATAEKGVAWARVTARGRPGHGSRPTTDNPVVRIGRAVAAIGDHRFPFTRTPALETFLERFGEARGLAFPDAAADVEAELAELGFTGSLLGAGARDTASPTVLDAGSKTNVIPGVATASLDLRVLPGHEETFVDELRAVIGPDVELEVSTWIAPIASPVDAPIVSAMQQAIEADDPEGLVVPYLLPASTDNKHLSRLGIAGYGFVPLRVPDGFDVFGQFHTADEHIPVDALAFSARVTERLLRLA</sequence>
<evidence type="ECO:0000259" key="7">
    <source>
        <dbReference type="Pfam" id="PF07687"/>
    </source>
</evidence>
<evidence type="ECO:0000256" key="6">
    <source>
        <dbReference type="SAM" id="MobiDB-lite"/>
    </source>
</evidence>
<keyword evidence="4" id="KW-0378">Hydrolase</keyword>
<evidence type="ECO:0000256" key="3">
    <source>
        <dbReference type="ARBA" id="ARBA00022723"/>
    </source>
</evidence>
<evidence type="ECO:0000256" key="2">
    <source>
        <dbReference type="ARBA" id="ARBA00006247"/>
    </source>
</evidence>
<dbReference type="InterPro" id="IPR036264">
    <property type="entry name" value="Bact_exopeptidase_dim_dom"/>
</dbReference>
<dbReference type="Pfam" id="PF07687">
    <property type="entry name" value="M20_dimer"/>
    <property type="match status" value="1"/>
</dbReference>
<feature type="region of interest" description="Disordered" evidence="6">
    <location>
        <begin position="1"/>
        <end position="21"/>
    </location>
</feature>
<feature type="domain" description="Peptidase M20 dimerisation" evidence="7">
    <location>
        <begin position="240"/>
        <end position="373"/>
    </location>
</feature>
<name>A0ABN2R8V3_9MICO</name>
<dbReference type="NCBIfam" id="NF005913">
    <property type="entry name" value="PRK07906.1"/>
    <property type="match status" value="1"/>
</dbReference>
<dbReference type="Pfam" id="PF01546">
    <property type="entry name" value="Peptidase_M20"/>
    <property type="match status" value="1"/>
</dbReference>
<dbReference type="SUPFAM" id="SSF55031">
    <property type="entry name" value="Bacterial exopeptidase dimerisation domain"/>
    <property type="match status" value="1"/>
</dbReference>